<feature type="binding site" evidence="5">
    <location>
        <position position="229"/>
    </location>
    <ligand>
        <name>Mn(2+)</name>
        <dbReference type="ChEBI" id="CHEBI:29035"/>
        <label>2</label>
    </ligand>
</feature>
<dbReference type="AlphaFoldDB" id="A0A2N9FG68"/>
<dbReference type="InterPro" id="IPR011650">
    <property type="entry name" value="Peptidase_M20_dimer"/>
</dbReference>
<dbReference type="Pfam" id="PF01546">
    <property type="entry name" value="Peptidase_M20"/>
    <property type="match status" value="1"/>
</dbReference>
<dbReference type="NCBIfam" id="TIGR01891">
    <property type="entry name" value="amidohydrolases"/>
    <property type="match status" value="1"/>
</dbReference>
<evidence type="ECO:0000256" key="4">
    <source>
        <dbReference type="ARBA" id="ARBA00023211"/>
    </source>
</evidence>
<dbReference type="InterPro" id="IPR017439">
    <property type="entry name" value="Amidohydrolase"/>
</dbReference>
<feature type="domain" description="Peptidase M20 dimerisation" evidence="7">
    <location>
        <begin position="253"/>
        <end position="347"/>
    </location>
</feature>
<proteinExistence type="inferred from homology"/>
<dbReference type="InterPro" id="IPR036264">
    <property type="entry name" value="Bact_exopeptidase_dim_dom"/>
</dbReference>
<dbReference type="PIRSF" id="PIRSF005962">
    <property type="entry name" value="Pept_M20D_amidohydro"/>
    <property type="match status" value="1"/>
</dbReference>
<dbReference type="PANTHER" id="PTHR11014">
    <property type="entry name" value="PEPTIDASE M20 FAMILY MEMBER"/>
    <property type="match status" value="1"/>
</dbReference>
<evidence type="ECO:0000256" key="3">
    <source>
        <dbReference type="ARBA" id="ARBA00022801"/>
    </source>
</evidence>
<dbReference type="SUPFAM" id="SSF55031">
    <property type="entry name" value="Bacterial exopeptidase dimerisation domain"/>
    <property type="match status" value="1"/>
</dbReference>
<evidence type="ECO:0000256" key="6">
    <source>
        <dbReference type="SAM" id="MobiDB-lite"/>
    </source>
</evidence>
<dbReference type="PANTHER" id="PTHR11014:SF62">
    <property type="entry name" value="IAA-AMINO ACID HYDROLASE ILR1-LIKE 6"/>
    <property type="match status" value="1"/>
</dbReference>
<sequence length="462" mass="50468">MLFNSIIPFAEPITTTENDRSFFDPSYTTTSLTANKPSDSVSHKNRSQGATGSPLSSECEVWTKACSEAVLGLAKRPENVKWLKSLRRKIHANPELAFEEFETSKLIRHELDRMEVMYKYPLAKTGLRAWIGTGSAPFVAIRADMDALPIQEAVEWEHKSKVAGKMHACGHDAHVAMLIGAAKILKSREHLLKGTVILLFQPAEEAGNGAKRMIGDGALENVEAIFAVHVSHEHPTAIIGSRPGPLLAGCGFFRAVISGKRGPAGNPHHSVDPILAASAAVISLQGIVSREANPLDSQVVSVTSFNGGNNLDMIPDTVVLGGTFRAFSNTSFYQLLQRIEEVIVEQASVYRCSAMVDFFEKENTIYPPTVNDEKMYEHVRKVAIDLVGPTNFRVVPPMMGAEDFSFYSEVVPAGFFYIGIRNETLGSTHTGHSPFFMIDEDVLPIGAAAHASIAERYLIEQG</sequence>
<evidence type="ECO:0000259" key="7">
    <source>
        <dbReference type="Pfam" id="PF07687"/>
    </source>
</evidence>
<dbReference type="Gene3D" id="3.40.630.10">
    <property type="entry name" value="Zn peptidases"/>
    <property type="match status" value="1"/>
</dbReference>
<feature type="binding site" evidence="5">
    <location>
        <position position="205"/>
    </location>
    <ligand>
        <name>Mn(2+)</name>
        <dbReference type="ChEBI" id="CHEBI:29035"/>
        <label>2</label>
    </ligand>
</feature>
<comment type="cofactor">
    <cofactor evidence="5">
        <name>Mn(2+)</name>
        <dbReference type="ChEBI" id="CHEBI:29035"/>
    </cofactor>
    <text evidence="5">The Mn(2+) ion enhances activity.</text>
</comment>
<comment type="similarity">
    <text evidence="1">Belongs to the peptidase M20 family.</text>
</comment>
<feature type="region of interest" description="Disordered" evidence="6">
    <location>
        <begin position="33"/>
        <end position="55"/>
    </location>
</feature>
<organism evidence="8">
    <name type="scientific">Fagus sylvatica</name>
    <name type="common">Beechnut</name>
    <dbReference type="NCBI Taxonomy" id="28930"/>
    <lineage>
        <taxon>Eukaryota</taxon>
        <taxon>Viridiplantae</taxon>
        <taxon>Streptophyta</taxon>
        <taxon>Embryophyta</taxon>
        <taxon>Tracheophyta</taxon>
        <taxon>Spermatophyta</taxon>
        <taxon>Magnoliopsida</taxon>
        <taxon>eudicotyledons</taxon>
        <taxon>Gunneridae</taxon>
        <taxon>Pentapetalae</taxon>
        <taxon>rosids</taxon>
        <taxon>fabids</taxon>
        <taxon>Fagales</taxon>
        <taxon>Fagaceae</taxon>
        <taxon>Fagus</taxon>
    </lineage>
</organism>
<protein>
    <recommendedName>
        <fullName evidence="7">Peptidase M20 dimerisation domain-containing protein</fullName>
    </recommendedName>
</protein>
<keyword evidence="5" id="KW-0479">Metal-binding</keyword>
<dbReference type="FunFam" id="3.30.70.360:FF:000001">
    <property type="entry name" value="N-acetyldiaminopimelate deacetylase"/>
    <property type="match status" value="1"/>
</dbReference>
<evidence type="ECO:0000256" key="1">
    <source>
        <dbReference type="ARBA" id="ARBA00006153"/>
    </source>
</evidence>
<dbReference type="GO" id="GO:0046872">
    <property type="term" value="F:metal ion binding"/>
    <property type="evidence" value="ECO:0007669"/>
    <property type="project" value="UniProtKB-KW"/>
</dbReference>
<accession>A0A2N9FG68</accession>
<evidence type="ECO:0000313" key="8">
    <source>
        <dbReference type="EMBL" id="SPC86222.1"/>
    </source>
</evidence>
<evidence type="ECO:0000256" key="5">
    <source>
        <dbReference type="PIRSR" id="PIRSR005962-1"/>
    </source>
</evidence>
<feature type="binding site" evidence="5">
    <location>
        <position position="171"/>
    </location>
    <ligand>
        <name>Mn(2+)</name>
        <dbReference type="ChEBI" id="CHEBI:29035"/>
        <label>2</label>
    </ligand>
</feature>
<feature type="binding site" evidence="5">
    <location>
        <position position="432"/>
    </location>
    <ligand>
        <name>Mn(2+)</name>
        <dbReference type="ChEBI" id="CHEBI:29035"/>
        <label>2</label>
    </ligand>
</feature>
<keyword evidence="4 5" id="KW-0464">Manganese</keyword>
<reference evidence="8" key="1">
    <citation type="submission" date="2018-02" db="EMBL/GenBank/DDBJ databases">
        <authorList>
            <person name="Cohen D.B."/>
            <person name="Kent A.D."/>
        </authorList>
    </citation>
    <scope>NUCLEOTIDE SEQUENCE</scope>
</reference>
<evidence type="ECO:0000256" key="2">
    <source>
        <dbReference type="ARBA" id="ARBA00022729"/>
    </source>
</evidence>
<dbReference type="InterPro" id="IPR044757">
    <property type="entry name" value="ILR1-like_Hyd"/>
</dbReference>
<dbReference type="Pfam" id="PF07687">
    <property type="entry name" value="M20_dimer"/>
    <property type="match status" value="1"/>
</dbReference>
<dbReference type="InterPro" id="IPR002933">
    <property type="entry name" value="Peptidase_M20"/>
</dbReference>
<dbReference type="Gene3D" id="3.30.70.360">
    <property type="match status" value="1"/>
</dbReference>
<dbReference type="CDD" id="cd08017">
    <property type="entry name" value="M20_IAA_Hyd"/>
    <property type="match status" value="1"/>
</dbReference>
<dbReference type="GO" id="GO:0009850">
    <property type="term" value="P:auxin metabolic process"/>
    <property type="evidence" value="ECO:0007669"/>
    <property type="project" value="InterPro"/>
</dbReference>
<feature type="binding site" evidence="5">
    <location>
        <position position="169"/>
    </location>
    <ligand>
        <name>Mn(2+)</name>
        <dbReference type="ChEBI" id="CHEBI:29035"/>
        <label>2</label>
    </ligand>
</feature>
<keyword evidence="2" id="KW-0732">Signal</keyword>
<dbReference type="GO" id="GO:0009694">
    <property type="term" value="P:jasmonic acid metabolic process"/>
    <property type="evidence" value="ECO:0007669"/>
    <property type="project" value="TreeGrafter"/>
</dbReference>
<name>A0A2N9FG68_FAGSY</name>
<dbReference type="SUPFAM" id="SSF53187">
    <property type="entry name" value="Zn-dependent exopeptidases"/>
    <property type="match status" value="1"/>
</dbReference>
<dbReference type="EMBL" id="OIVN01000835">
    <property type="protein sequence ID" value="SPC86222.1"/>
    <property type="molecule type" value="Genomic_DNA"/>
</dbReference>
<dbReference type="GO" id="GO:0016787">
    <property type="term" value="F:hydrolase activity"/>
    <property type="evidence" value="ECO:0007669"/>
    <property type="project" value="UniProtKB-KW"/>
</dbReference>
<gene>
    <name evidence="8" type="ORF">FSB_LOCUS14104</name>
</gene>
<keyword evidence="3" id="KW-0378">Hydrolase</keyword>